<dbReference type="SUPFAM" id="SSF52058">
    <property type="entry name" value="L domain-like"/>
    <property type="match status" value="2"/>
</dbReference>
<evidence type="ECO:0000259" key="18">
    <source>
        <dbReference type="PROSITE" id="PS50011"/>
    </source>
</evidence>
<feature type="chain" id="PRO_5008518594" description="receptor protein-tyrosine kinase" evidence="17">
    <location>
        <begin position="19"/>
        <end position="1469"/>
    </location>
</feature>
<dbReference type="Pfam" id="PF00757">
    <property type="entry name" value="Furin-like"/>
    <property type="match status" value="1"/>
</dbReference>
<keyword evidence="17" id="KW-0732">Signal</keyword>
<dbReference type="InterPro" id="IPR011009">
    <property type="entry name" value="Kinase-like_dom_sf"/>
</dbReference>
<evidence type="ECO:0000256" key="7">
    <source>
        <dbReference type="ARBA" id="ARBA00022777"/>
    </source>
</evidence>
<evidence type="ECO:0000256" key="12">
    <source>
        <dbReference type="ARBA" id="ARBA00023170"/>
    </source>
</evidence>
<dbReference type="InterPro" id="IPR050122">
    <property type="entry name" value="RTK"/>
</dbReference>
<evidence type="ECO:0000256" key="4">
    <source>
        <dbReference type="ARBA" id="ARBA00022679"/>
    </source>
</evidence>
<dbReference type="Pfam" id="PF01030">
    <property type="entry name" value="Recep_L_domain"/>
    <property type="match status" value="2"/>
</dbReference>
<evidence type="ECO:0000256" key="3">
    <source>
        <dbReference type="ARBA" id="ARBA00022553"/>
    </source>
</evidence>
<dbReference type="InterPro" id="IPR017441">
    <property type="entry name" value="Protein_kinase_ATP_BS"/>
</dbReference>
<dbReference type="FunFam" id="1.10.510.10:FF:000027">
    <property type="entry name" value="Receptor protein-tyrosine kinase"/>
    <property type="match status" value="1"/>
</dbReference>
<dbReference type="InterPro" id="IPR000719">
    <property type="entry name" value="Prot_kinase_dom"/>
</dbReference>
<dbReference type="GO" id="GO:0043235">
    <property type="term" value="C:receptor complex"/>
    <property type="evidence" value="ECO:0007669"/>
    <property type="project" value="TreeGrafter"/>
</dbReference>
<proteinExistence type="evidence at transcript level"/>
<keyword evidence="12 19" id="KW-0675">Receptor</keyword>
<dbReference type="GO" id="GO:0022008">
    <property type="term" value="P:neurogenesis"/>
    <property type="evidence" value="ECO:0007669"/>
    <property type="project" value="TreeGrafter"/>
</dbReference>
<dbReference type="SMART" id="SM00261">
    <property type="entry name" value="FU"/>
    <property type="match status" value="6"/>
</dbReference>
<keyword evidence="6 15" id="KW-0547">Nucleotide-binding</keyword>
<keyword evidence="3" id="KW-0597">Phosphoprotein</keyword>
<sequence>MHLLLFGVVIFISNICNGSNFNPDYPNFRICVVSEAHGSFKTPAEAYTYLKYTLGLGQRCTHIYGNLPISDLSRFKNGSDPDLSFLESIIEISGSLSIINNDVKRIPLTNLKVIRGVTLRNEPDALNIIHNHSENGTFLEEIDLRNLRAIMSKNVIISQNPGLEYLEKNLDWSQILDDPTTQKLKVSEFVRPSNGTAKCHTECEYWTREDGVRSQFCFGPSKNECQKQTKCVKNKDLKWCKFTKTGEIPCSHECAGGCDGRTSKDCTVCNKLVKDSDCVSSCAPRPNHIFGMDSKDKLRYTVGGLCTSQCPASLLDQNKICVYECDFDAHQKIGNRCIECPNGNCNSSTAGYKLCNIATIDKFYPKNNRKYSLNKQTLMQLTNCTLILGDLDIDDISFNKNGVTVPMLYHHLKNVREIIGLFSLVTFQTKISNLTFLSNLEEIRLSVKSHTVASAMNIHGKYIEFLGLKKLKKVYGKISIGGTNGTCYLDRIPWEEISPDNRVKFSCNKTCDPLCTGQCWGPGNEMCYSCAYYKAGNSCVKQCSDSPGYFASQTEFKTIKCQTCHPLCRQNCTGPTPKNCGGQCRYAIEENTCVKNCSIDFFPVANNVNAPITCQLCHSSCFVDKTLVGTNHACTGPSNILGTGGCSKCEKLIKTNNNQYLCHKGSCPKGFYQSVINQNISHLHKNIVHQSSCEPCHSMCRTCSGSTNEKRMCHQCKGYFLDNKCVKECDNMKNVTIKLEIGDECPQCHKECRNGCLLANDSTACTRCLNHKLFVDDDKNKFSCVTRCPHDRNFTEYQDGDFICLKFEETINSKQRKTIFIILSGCFGFLVFIIGFCVLYFRWRANQTRILAEIKALYSNFKEPDMKNMKEDYITRPPNMRRMQMIPISDLVFDTSSKPLGSGAFGKVYRGYWKVPRQDNKYINLEVVIKVIHNSSKGSTDEFLEEAKIMASVSHRHCLPLIGVCLSLEKPCLVSTYAQHGSLDKYLQQNSKKISSHSMLKWAKQIADGMAYLNKRGIIHRDLAARNVLVNDDDNIQITDFGLARLVDETDDSIVIKSGKVPIRWLAIETLLSATYSPATDVWAYGVTLWEIFTYAKRPYEELATGEIKSFLQQGNRLCQPEISTLEVYMVMIKCWLDDPHMRPSFMELVSTFEQFIQSPKRFLYMPHEYVNQQYPKDEDQREMIQLNQISIDSDFRPISIRNIKSDETSWAAATLQNDSAYHLINNSYSKESDKSFLPKRKKAKRNISLERIKNFSKFDLNKILSPKSHRESKNFNYQHSSTYDSNKTTCTSIDSGNPFYTQRSNEYDTQPVNPQIAKLRKEIKHNNSLYDGSSKSDNTFKIPERIFIDKSLKEETEHLLQSPESRSPSLPPVEVPHVFPRTNPQFESIKSSVGNRIENSPDSGNSHNFDIDDYLIPSRISSAGYYNLTPSPSSNVKHSMELEEVPLAVLNKEYIDDDGYLEPKKFDR</sequence>
<evidence type="ECO:0000256" key="17">
    <source>
        <dbReference type="SAM" id="SignalP"/>
    </source>
</evidence>
<dbReference type="GO" id="GO:0005524">
    <property type="term" value="F:ATP binding"/>
    <property type="evidence" value="ECO:0007669"/>
    <property type="project" value="UniProtKB-UniRule"/>
</dbReference>
<dbReference type="OrthoDB" id="6219513at2759"/>
<evidence type="ECO:0000256" key="8">
    <source>
        <dbReference type="ARBA" id="ARBA00022840"/>
    </source>
</evidence>
<evidence type="ECO:0000256" key="15">
    <source>
        <dbReference type="PROSITE-ProRule" id="PRU10141"/>
    </source>
</evidence>
<keyword evidence="10 16" id="KW-0472">Membrane</keyword>
<dbReference type="PANTHER" id="PTHR24416">
    <property type="entry name" value="TYROSINE-PROTEIN KINASE RECEPTOR"/>
    <property type="match status" value="1"/>
</dbReference>
<dbReference type="InterPro" id="IPR001245">
    <property type="entry name" value="Ser-Thr/Tyr_kinase_cat_dom"/>
</dbReference>
<evidence type="ECO:0000256" key="6">
    <source>
        <dbReference type="ARBA" id="ARBA00022741"/>
    </source>
</evidence>
<dbReference type="EMBL" id="KU850498">
    <property type="protein sequence ID" value="ANP44415.1"/>
    <property type="molecule type" value="mRNA"/>
</dbReference>
<evidence type="ECO:0000256" key="1">
    <source>
        <dbReference type="ARBA" id="ARBA00004479"/>
    </source>
</evidence>
<dbReference type="Gene3D" id="1.10.510.10">
    <property type="entry name" value="Transferase(Phosphotransferase) domain 1"/>
    <property type="match status" value="1"/>
</dbReference>
<dbReference type="SMART" id="SM00219">
    <property type="entry name" value="TyrKc"/>
    <property type="match status" value="1"/>
</dbReference>
<dbReference type="InterPro" id="IPR006211">
    <property type="entry name" value="Furin-like_Cys-rich_dom"/>
</dbReference>
<keyword evidence="8 15" id="KW-0067">ATP-binding</keyword>
<dbReference type="SMR" id="A0A1B1ACX9"/>
<feature type="domain" description="Protein kinase" evidence="18">
    <location>
        <begin position="894"/>
        <end position="1157"/>
    </location>
</feature>
<dbReference type="PROSITE" id="PS00107">
    <property type="entry name" value="PROTEIN_KINASE_ATP"/>
    <property type="match status" value="1"/>
</dbReference>
<evidence type="ECO:0000256" key="10">
    <source>
        <dbReference type="ARBA" id="ARBA00023136"/>
    </source>
</evidence>
<feature type="signal peptide" evidence="17">
    <location>
        <begin position="1"/>
        <end position="18"/>
    </location>
</feature>
<dbReference type="Gene3D" id="3.80.20.20">
    <property type="entry name" value="Receptor L-domain"/>
    <property type="match status" value="2"/>
</dbReference>
<dbReference type="Pfam" id="PF07714">
    <property type="entry name" value="PK_Tyr_Ser-Thr"/>
    <property type="match status" value="1"/>
</dbReference>
<dbReference type="PROSITE" id="PS50011">
    <property type="entry name" value="PROTEIN_KINASE_DOM"/>
    <property type="match status" value="1"/>
</dbReference>
<feature type="transmembrane region" description="Helical" evidence="16">
    <location>
        <begin position="819"/>
        <end position="841"/>
    </location>
</feature>
<keyword evidence="7" id="KW-0418">Kinase</keyword>
<dbReference type="PANTHER" id="PTHR24416:SF566">
    <property type="entry name" value="EPIDERMAL GROWTH FACTOR RECEPTOR"/>
    <property type="match status" value="1"/>
</dbReference>
<comment type="catalytic activity">
    <reaction evidence="14">
        <text>L-tyrosyl-[protein] + ATP = O-phospho-L-tyrosyl-[protein] + ADP + H(+)</text>
        <dbReference type="Rhea" id="RHEA:10596"/>
        <dbReference type="Rhea" id="RHEA-COMP:10136"/>
        <dbReference type="Rhea" id="RHEA-COMP:20101"/>
        <dbReference type="ChEBI" id="CHEBI:15378"/>
        <dbReference type="ChEBI" id="CHEBI:30616"/>
        <dbReference type="ChEBI" id="CHEBI:46858"/>
        <dbReference type="ChEBI" id="CHEBI:61978"/>
        <dbReference type="ChEBI" id="CHEBI:456216"/>
        <dbReference type="EC" id="2.7.10.1"/>
    </reaction>
</comment>
<keyword evidence="4" id="KW-0808">Transferase</keyword>
<dbReference type="SUPFAM" id="SSF56112">
    <property type="entry name" value="Protein kinase-like (PK-like)"/>
    <property type="match status" value="1"/>
</dbReference>
<dbReference type="GO" id="GO:0038127">
    <property type="term" value="P:ERBB signaling pathway"/>
    <property type="evidence" value="ECO:0007669"/>
    <property type="project" value="UniProtKB-ARBA"/>
</dbReference>
<evidence type="ECO:0000256" key="13">
    <source>
        <dbReference type="ARBA" id="ARBA00023180"/>
    </source>
</evidence>
<dbReference type="Gene3D" id="3.30.200.20">
    <property type="entry name" value="Phosphorylase Kinase, domain 1"/>
    <property type="match status" value="1"/>
</dbReference>
<name>A0A1B1ACX9_SCHMD</name>
<dbReference type="SUPFAM" id="SSF57184">
    <property type="entry name" value="Growth factor receptor domain"/>
    <property type="match status" value="2"/>
</dbReference>
<comment type="subcellular location">
    <subcellularLocation>
        <location evidence="1">Membrane</location>
        <topology evidence="1">Single-pass type I membrane protein</topology>
    </subcellularLocation>
</comment>
<dbReference type="Pfam" id="PF14843">
    <property type="entry name" value="GF_recep_IV"/>
    <property type="match status" value="1"/>
</dbReference>
<evidence type="ECO:0000256" key="11">
    <source>
        <dbReference type="ARBA" id="ARBA00023137"/>
    </source>
</evidence>
<feature type="binding site" evidence="15">
    <location>
        <position position="930"/>
    </location>
    <ligand>
        <name>ATP</name>
        <dbReference type="ChEBI" id="CHEBI:30616"/>
    </ligand>
</feature>
<keyword evidence="13" id="KW-0325">Glycoprotein</keyword>
<dbReference type="GO" id="GO:0004714">
    <property type="term" value="F:transmembrane receptor protein tyrosine kinase activity"/>
    <property type="evidence" value="ECO:0007669"/>
    <property type="project" value="UniProtKB-EC"/>
</dbReference>
<keyword evidence="5 16" id="KW-0812">Transmembrane</keyword>
<keyword evidence="11" id="KW-0829">Tyrosine-protein kinase</keyword>
<evidence type="ECO:0000256" key="9">
    <source>
        <dbReference type="ARBA" id="ARBA00022989"/>
    </source>
</evidence>
<dbReference type="Gene3D" id="2.10.220.10">
    <property type="entry name" value="Hormone Receptor, Insulin-like Growth Factor Receptor 1, Chain A, domain 2"/>
    <property type="match status" value="4"/>
</dbReference>
<protein>
    <recommendedName>
        <fullName evidence="2">receptor protein-tyrosine kinase</fullName>
        <ecNumber evidence="2">2.7.10.1</ecNumber>
    </recommendedName>
</protein>
<dbReference type="GO" id="GO:0009925">
    <property type="term" value="C:basal plasma membrane"/>
    <property type="evidence" value="ECO:0007669"/>
    <property type="project" value="TreeGrafter"/>
</dbReference>
<dbReference type="InterPro" id="IPR036941">
    <property type="entry name" value="Rcpt_L-dom_sf"/>
</dbReference>
<dbReference type="CDD" id="cd00064">
    <property type="entry name" value="FU"/>
    <property type="match status" value="2"/>
</dbReference>
<keyword evidence="9 16" id="KW-1133">Transmembrane helix</keyword>
<evidence type="ECO:0000256" key="5">
    <source>
        <dbReference type="ARBA" id="ARBA00022692"/>
    </source>
</evidence>
<evidence type="ECO:0000256" key="2">
    <source>
        <dbReference type="ARBA" id="ARBA00011902"/>
    </source>
</evidence>
<evidence type="ECO:0000313" key="19">
    <source>
        <dbReference type="EMBL" id="ANP44415.1"/>
    </source>
</evidence>
<dbReference type="InterPro" id="IPR008266">
    <property type="entry name" value="Tyr_kinase_AS"/>
</dbReference>
<dbReference type="PRINTS" id="PR00109">
    <property type="entry name" value="TYRKINASE"/>
</dbReference>
<dbReference type="GO" id="GO:0043066">
    <property type="term" value="P:negative regulation of apoptotic process"/>
    <property type="evidence" value="ECO:0007669"/>
    <property type="project" value="TreeGrafter"/>
</dbReference>
<dbReference type="GO" id="GO:0008284">
    <property type="term" value="P:positive regulation of cell population proliferation"/>
    <property type="evidence" value="ECO:0007669"/>
    <property type="project" value="TreeGrafter"/>
</dbReference>
<accession>A0A1B1ACX9</accession>
<dbReference type="InterPro" id="IPR000494">
    <property type="entry name" value="Rcpt_L-dom"/>
</dbReference>
<dbReference type="InterPro" id="IPR020635">
    <property type="entry name" value="Tyr_kinase_cat_dom"/>
</dbReference>
<organism evidence="19">
    <name type="scientific">Schmidtea mediterranea</name>
    <name type="common">Freshwater planarian flatworm</name>
    <dbReference type="NCBI Taxonomy" id="79327"/>
    <lineage>
        <taxon>Eukaryota</taxon>
        <taxon>Metazoa</taxon>
        <taxon>Spiralia</taxon>
        <taxon>Lophotrochozoa</taxon>
        <taxon>Platyhelminthes</taxon>
        <taxon>Rhabditophora</taxon>
        <taxon>Seriata</taxon>
        <taxon>Tricladida</taxon>
        <taxon>Continenticola</taxon>
        <taxon>Geoplanoidea</taxon>
        <taxon>Dugesiidae</taxon>
        <taxon>Schmidtea</taxon>
    </lineage>
</organism>
<dbReference type="EC" id="2.7.10.1" evidence="2"/>
<dbReference type="InterPro" id="IPR006212">
    <property type="entry name" value="Furin_repeat"/>
</dbReference>
<dbReference type="PROSITE" id="PS00109">
    <property type="entry name" value="PROTEIN_KINASE_TYR"/>
    <property type="match status" value="1"/>
</dbReference>
<dbReference type="InterPro" id="IPR009030">
    <property type="entry name" value="Growth_fac_rcpt_cys_sf"/>
</dbReference>
<evidence type="ECO:0000256" key="14">
    <source>
        <dbReference type="ARBA" id="ARBA00051243"/>
    </source>
</evidence>
<reference evidence="19" key="1">
    <citation type="journal article" date="2016" name="Sci. Rep.">
        <title>Evolution of the EGFR pathway in Metazoa and its diversification in the planarian Schmidtea mediterranea.</title>
        <authorList>
            <person name="Barberan S."/>
            <person name="Martin-Duran J.M."/>
            <person name="Cebria F."/>
        </authorList>
    </citation>
    <scope>NUCLEOTIDE SEQUENCE</scope>
</reference>
<dbReference type="InterPro" id="IPR032778">
    <property type="entry name" value="GF_recep_IV"/>
</dbReference>
<evidence type="ECO:0000256" key="16">
    <source>
        <dbReference type="SAM" id="Phobius"/>
    </source>
</evidence>